<name>A0ABR4C623_9HELO</name>
<dbReference type="EMBL" id="JAZHXI010000012">
    <property type="protein sequence ID" value="KAL2065381.1"/>
    <property type="molecule type" value="Genomic_DNA"/>
</dbReference>
<proteinExistence type="inferred from homology"/>
<dbReference type="PRINTS" id="PR00080">
    <property type="entry name" value="SDRFAMILY"/>
</dbReference>
<dbReference type="PROSITE" id="PS00061">
    <property type="entry name" value="ADH_SHORT"/>
    <property type="match status" value="1"/>
</dbReference>
<dbReference type="CDD" id="cd05233">
    <property type="entry name" value="SDR_c"/>
    <property type="match status" value="1"/>
</dbReference>
<evidence type="ECO:0000256" key="1">
    <source>
        <dbReference type="ARBA" id="ARBA00006484"/>
    </source>
</evidence>
<sequence>MASFFSNKTFVITGGASGIGRETARALVSEGAAVSIADISPESLESTAAAIIEENPNAKVLTTTLDVRDPNAVAAWINSTEAKLGPIYGSVNAAGIATSSHFVHPIEDVPLEDWDRTIGINLTGVMLCMREQVRAMKKSKVNGSIVNITSAAGLTGIEMGGPYSASKWGVIGITRSVAKETAQFGIRVTGVAPGWVSTPLVTASPHAETIQTMMDGTPLGRGARAEEVSALIMFLLSDKASYITGSTHLVDGGICA</sequence>
<accession>A0ABR4C623</accession>
<keyword evidence="2" id="KW-0521">NADP</keyword>
<gene>
    <name evidence="3" type="ORF">VTL71DRAFT_3051</name>
</gene>
<dbReference type="PANTHER" id="PTHR42760">
    <property type="entry name" value="SHORT-CHAIN DEHYDROGENASES/REDUCTASES FAMILY MEMBER"/>
    <property type="match status" value="1"/>
</dbReference>
<dbReference type="Pfam" id="PF13561">
    <property type="entry name" value="adh_short_C2"/>
    <property type="match status" value="1"/>
</dbReference>
<organism evidence="3 4">
    <name type="scientific">Oculimacula yallundae</name>
    <dbReference type="NCBI Taxonomy" id="86028"/>
    <lineage>
        <taxon>Eukaryota</taxon>
        <taxon>Fungi</taxon>
        <taxon>Dikarya</taxon>
        <taxon>Ascomycota</taxon>
        <taxon>Pezizomycotina</taxon>
        <taxon>Leotiomycetes</taxon>
        <taxon>Helotiales</taxon>
        <taxon>Ploettnerulaceae</taxon>
        <taxon>Oculimacula</taxon>
    </lineage>
</organism>
<evidence type="ECO:0000256" key="2">
    <source>
        <dbReference type="ARBA" id="ARBA00022857"/>
    </source>
</evidence>
<keyword evidence="4" id="KW-1185">Reference proteome</keyword>
<dbReference type="PANTHER" id="PTHR42760:SF45">
    <property type="entry name" value="SHORT CHAIN DEHYDROGENASE_REDUCTASE FAMILY PROTEIN, PUTATIVE (AFU_ORTHOLOGUE AFUA_3G09150)-RELATED"/>
    <property type="match status" value="1"/>
</dbReference>
<dbReference type="Gene3D" id="3.40.50.720">
    <property type="entry name" value="NAD(P)-binding Rossmann-like Domain"/>
    <property type="match status" value="1"/>
</dbReference>
<comment type="similarity">
    <text evidence="1">Belongs to the short-chain dehydrogenases/reductases (SDR) family.</text>
</comment>
<evidence type="ECO:0000313" key="3">
    <source>
        <dbReference type="EMBL" id="KAL2065381.1"/>
    </source>
</evidence>
<protein>
    <recommendedName>
        <fullName evidence="5">NAD(P)-binding protein</fullName>
    </recommendedName>
</protein>
<dbReference type="SUPFAM" id="SSF51735">
    <property type="entry name" value="NAD(P)-binding Rossmann-fold domains"/>
    <property type="match status" value="1"/>
</dbReference>
<dbReference type="Proteomes" id="UP001595075">
    <property type="component" value="Unassembled WGS sequence"/>
</dbReference>
<evidence type="ECO:0000313" key="4">
    <source>
        <dbReference type="Proteomes" id="UP001595075"/>
    </source>
</evidence>
<dbReference type="InterPro" id="IPR020904">
    <property type="entry name" value="Sc_DH/Rdtase_CS"/>
</dbReference>
<reference evidence="3 4" key="1">
    <citation type="journal article" date="2024" name="Commun. Biol.">
        <title>Comparative genomic analysis of thermophilic fungi reveals convergent evolutionary adaptations and gene losses.</title>
        <authorList>
            <person name="Steindorff A.S."/>
            <person name="Aguilar-Pontes M.V."/>
            <person name="Robinson A.J."/>
            <person name="Andreopoulos B."/>
            <person name="LaButti K."/>
            <person name="Kuo A."/>
            <person name="Mondo S."/>
            <person name="Riley R."/>
            <person name="Otillar R."/>
            <person name="Haridas S."/>
            <person name="Lipzen A."/>
            <person name="Grimwood J."/>
            <person name="Schmutz J."/>
            <person name="Clum A."/>
            <person name="Reid I.D."/>
            <person name="Moisan M.C."/>
            <person name="Butler G."/>
            <person name="Nguyen T.T.M."/>
            <person name="Dewar K."/>
            <person name="Conant G."/>
            <person name="Drula E."/>
            <person name="Henrissat B."/>
            <person name="Hansel C."/>
            <person name="Singer S."/>
            <person name="Hutchinson M.I."/>
            <person name="de Vries R.P."/>
            <person name="Natvig D.O."/>
            <person name="Powell A.J."/>
            <person name="Tsang A."/>
            <person name="Grigoriev I.V."/>
        </authorList>
    </citation>
    <scope>NUCLEOTIDE SEQUENCE [LARGE SCALE GENOMIC DNA]</scope>
    <source>
        <strain evidence="3 4">CBS 494.80</strain>
    </source>
</reference>
<evidence type="ECO:0008006" key="5">
    <source>
        <dbReference type="Google" id="ProtNLM"/>
    </source>
</evidence>
<dbReference type="PRINTS" id="PR00081">
    <property type="entry name" value="GDHRDH"/>
</dbReference>
<dbReference type="InterPro" id="IPR036291">
    <property type="entry name" value="NAD(P)-bd_dom_sf"/>
</dbReference>
<comment type="caution">
    <text evidence="3">The sequence shown here is derived from an EMBL/GenBank/DDBJ whole genome shotgun (WGS) entry which is preliminary data.</text>
</comment>
<dbReference type="InterPro" id="IPR002347">
    <property type="entry name" value="SDR_fam"/>
</dbReference>